<gene>
    <name evidence="3" type="primary">AGE2</name>
    <name evidence="3" type="ORF">PRK78_003663</name>
</gene>
<keyword evidence="4" id="KW-1185">Reference proteome</keyword>
<feature type="region of interest" description="Disordered" evidence="1">
    <location>
        <begin position="124"/>
        <end position="259"/>
    </location>
</feature>
<evidence type="ECO:0000256" key="1">
    <source>
        <dbReference type="SAM" id="MobiDB-lite"/>
    </source>
</evidence>
<feature type="compositionally biased region" description="Polar residues" evidence="1">
    <location>
        <begin position="138"/>
        <end position="151"/>
    </location>
</feature>
<evidence type="ECO:0000313" key="4">
    <source>
        <dbReference type="Proteomes" id="UP001219355"/>
    </source>
</evidence>
<feature type="compositionally biased region" description="Low complexity" evidence="1">
    <location>
        <begin position="449"/>
        <end position="466"/>
    </location>
</feature>
<dbReference type="InterPro" id="IPR051718">
    <property type="entry name" value="ARF_GTPase-activating"/>
</dbReference>
<feature type="compositionally biased region" description="Polar residues" evidence="1">
    <location>
        <begin position="345"/>
        <end position="355"/>
    </location>
</feature>
<dbReference type="EMBL" id="CP120628">
    <property type="protein sequence ID" value="WEW58195.1"/>
    <property type="molecule type" value="Genomic_DNA"/>
</dbReference>
<sequence>MGTHVSRVKSVDLDSWTDEQIQSVIKWGNARANKFVYLAVKFFLMLDDDLGCPELLCNLLTGNSRYWEAKLPVGHVPSEAKIENFIRTKYESKRWVMDGPMPDPSTLDGEADDDVPLAVVQEKAKLERSASHRAASTAPRSSGPAAQQQSIDLFGDDVPTPPVRPRTTDIPGAHVSAKSSQPAAPPKQSKPGDSLLGLDFFGTSQTSTTSKPSSTPPGPATTGLSRPDLKQSILSLYASAPKSQTAPQHDRTTSFGSSVYLQSQPKAHSDAFGGLTDAFSGLSFPSSTSSSTKKETSSSALGSANIASPKSTPSVPQFIPSSSALSGDGGLLDSVPSKPEKKSSQTKFLSTSPSQVGGSFNLIDATMGSAKSTATPPTTSKNDMLDLFSSPPSTTSLPATSPTKPTDLSSVFNLSSPKPQPVTQPPPASTTTATSMLSAVNIDPWGGNAWTSADPSPPTTTAQSTSMKLPDTLTANDIGSGWGTSSGFGGTSASKPTPTVTADEDFGGWASAVPNDTTTTAPKAKPTGGFAGNDDLFSNVWQ</sequence>
<accession>A0AAF0IHV4</accession>
<dbReference type="SUPFAM" id="SSF57863">
    <property type="entry name" value="ArfGap/RecO-like zinc finger"/>
    <property type="match status" value="1"/>
</dbReference>
<feature type="compositionally biased region" description="Polar residues" evidence="1">
    <location>
        <begin position="300"/>
        <end position="315"/>
    </location>
</feature>
<feature type="region of interest" description="Disordered" evidence="1">
    <location>
        <begin position="446"/>
        <end position="542"/>
    </location>
</feature>
<organism evidence="3 4">
    <name type="scientific">Emydomyces testavorans</name>
    <dbReference type="NCBI Taxonomy" id="2070801"/>
    <lineage>
        <taxon>Eukaryota</taxon>
        <taxon>Fungi</taxon>
        <taxon>Dikarya</taxon>
        <taxon>Ascomycota</taxon>
        <taxon>Pezizomycotina</taxon>
        <taxon>Eurotiomycetes</taxon>
        <taxon>Eurotiomycetidae</taxon>
        <taxon>Onygenales</taxon>
        <taxon>Nannizziopsiaceae</taxon>
        <taxon>Emydomyces</taxon>
    </lineage>
</organism>
<dbReference type="Gene3D" id="1.10.220.150">
    <property type="entry name" value="Arf GTPase activating protein"/>
    <property type="match status" value="1"/>
</dbReference>
<dbReference type="InterPro" id="IPR037278">
    <property type="entry name" value="ARFGAP/RecO"/>
</dbReference>
<dbReference type="Pfam" id="PF01412">
    <property type="entry name" value="ArfGap"/>
    <property type="match status" value="1"/>
</dbReference>
<proteinExistence type="predicted"/>
<feature type="compositionally biased region" description="Low complexity" evidence="1">
    <location>
        <begin position="369"/>
        <end position="381"/>
    </location>
</feature>
<feature type="compositionally biased region" description="Low complexity" evidence="1">
    <location>
        <begin position="202"/>
        <end position="213"/>
    </location>
</feature>
<dbReference type="InterPro" id="IPR001164">
    <property type="entry name" value="ArfGAP_dom"/>
</dbReference>
<evidence type="ECO:0000259" key="2">
    <source>
        <dbReference type="Pfam" id="PF01412"/>
    </source>
</evidence>
<dbReference type="Proteomes" id="UP001219355">
    <property type="component" value="Chromosome 2"/>
</dbReference>
<dbReference type="GO" id="GO:0005737">
    <property type="term" value="C:cytoplasm"/>
    <property type="evidence" value="ECO:0007669"/>
    <property type="project" value="TreeGrafter"/>
</dbReference>
<reference evidence="3" key="1">
    <citation type="submission" date="2023-03" db="EMBL/GenBank/DDBJ databases">
        <title>Emydomyces testavorans Genome Sequence.</title>
        <authorList>
            <person name="Hoyer L."/>
        </authorList>
    </citation>
    <scope>NUCLEOTIDE SEQUENCE</scope>
    <source>
        <strain evidence="3">16-2883</strain>
    </source>
</reference>
<feature type="compositionally biased region" description="Low complexity" evidence="1">
    <location>
        <begin position="389"/>
        <end position="406"/>
    </location>
</feature>
<feature type="region of interest" description="Disordered" evidence="1">
    <location>
        <begin position="283"/>
        <end position="355"/>
    </location>
</feature>
<dbReference type="GO" id="GO:0005096">
    <property type="term" value="F:GTPase activator activity"/>
    <property type="evidence" value="ECO:0007669"/>
    <property type="project" value="InterPro"/>
</dbReference>
<dbReference type="InterPro" id="IPR038508">
    <property type="entry name" value="ArfGAP_dom_sf"/>
</dbReference>
<name>A0AAF0IHV4_9EURO</name>
<evidence type="ECO:0000313" key="3">
    <source>
        <dbReference type="EMBL" id="WEW58195.1"/>
    </source>
</evidence>
<dbReference type="PANTHER" id="PTHR45705:SF1">
    <property type="entry name" value="FI20236P1"/>
    <property type="match status" value="1"/>
</dbReference>
<feature type="compositionally biased region" description="Low complexity" evidence="1">
    <location>
        <begin position="517"/>
        <end position="528"/>
    </location>
</feature>
<dbReference type="AlphaFoldDB" id="A0AAF0IHV4"/>
<dbReference type="PANTHER" id="PTHR45705">
    <property type="entry name" value="FI20236P1"/>
    <property type="match status" value="1"/>
</dbReference>
<feature type="compositionally biased region" description="Low complexity" evidence="1">
    <location>
        <begin position="321"/>
        <end position="334"/>
    </location>
</feature>
<feature type="region of interest" description="Disordered" evidence="1">
    <location>
        <begin position="369"/>
        <end position="432"/>
    </location>
</feature>
<feature type="domain" description="Arf-GAP" evidence="2">
    <location>
        <begin position="1"/>
        <end position="36"/>
    </location>
</feature>
<feature type="compositionally biased region" description="Polar residues" evidence="1">
    <location>
        <begin position="241"/>
        <end position="259"/>
    </location>
</feature>
<protein>
    <submittedName>
        <fullName evidence="3">ARF GAP with effector function(S)</fullName>
    </submittedName>
</protein>
<feature type="compositionally biased region" description="Gly residues" evidence="1">
    <location>
        <begin position="480"/>
        <end position="490"/>
    </location>
</feature>
<feature type="compositionally biased region" description="Pro residues" evidence="1">
    <location>
        <begin position="418"/>
        <end position="428"/>
    </location>
</feature>